<keyword evidence="4" id="KW-0418">Kinase</keyword>
<evidence type="ECO:0000256" key="1">
    <source>
        <dbReference type="ARBA" id="ARBA00022527"/>
    </source>
</evidence>
<accession>A0ABX8R5V7</accession>
<dbReference type="Proteomes" id="UP001049518">
    <property type="component" value="Chromosome"/>
</dbReference>
<keyword evidence="4" id="KW-0808">Transferase</keyword>
<dbReference type="InterPro" id="IPR025847">
    <property type="entry name" value="MEDS_domain"/>
</dbReference>
<evidence type="ECO:0000259" key="2">
    <source>
        <dbReference type="Pfam" id="PF13581"/>
    </source>
</evidence>
<dbReference type="InterPro" id="IPR047718">
    <property type="entry name" value="RsbA-like_anti_sig"/>
</dbReference>
<protein>
    <submittedName>
        <fullName evidence="4">Sensor histidine kinase</fullName>
    </submittedName>
</protein>
<name>A0ABX8R5V7_9ACTN</name>
<evidence type="ECO:0000259" key="3">
    <source>
        <dbReference type="Pfam" id="PF14417"/>
    </source>
</evidence>
<dbReference type="InterPro" id="IPR036890">
    <property type="entry name" value="HATPase_C_sf"/>
</dbReference>
<reference evidence="4" key="1">
    <citation type="submission" date="2020-07" db="EMBL/GenBank/DDBJ databases">
        <authorList>
            <person name="Tarantini F.S."/>
            <person name="Hong K.W."/>
            <person name="Chan K.G."/>
        </authorList>
    </citation>
    <scope>NUCLEOTIDE SEQUENCE</scope>
    <source>
        <strain evidence="4">32-07</strain>
    </source>
</reference>
<sequence>MLVHRALPYATRGEFALTAVPYLRAGCRAGDAVVVVSAPDTAALLRERLGAGTAARVEFIDSADWFQGPMHALAAYHDRTRADWWPRGRVRLLAEPVWDGLTPLETREWKRHEAILNVAFGGTPTSIMCAYDASALPGHVLADAARTHPEIAGPDGVRPSERFTDPSAFYAECNAVPLPPPPPDAARKAFAAGELPGLRGFLGAEALRLGLPDDRSLPFVLAVNEVATNIIRQGGGRGSLWVWAEEGGLVCDVSDPGRALTDRFLGYAPPRGQRSGEAVMWAVRRLCHIVEIRSGADGTRIRMHVRFG</sequence>
<gene>
    <name evidence="4" type="ORF">AGRA3207_002609</name>
</gene>
<proteinExistence type="predicted"/>
<dbReference type="PANTHER" id="PTHR35526">
    <property type="entry name" value="ANTI-SIGMA-F FACTOR RSBW-RELATED"/>
    <property type="match status" value="1"/>
</dbReference>
<dbReference type="Pfam" id="PF14417">
    <property type="entry name" value="MEDS"/>
    <property type="match status" value="1"/>
</dbReference>
<dbReference type="CDD" id="cd16936">
    <property type="entry name" value="HATPase_RsbW-like"/>
    <property type="match status" value="1"/>
</dbReference>
<dbReference type="EMBL" id="CP059572">
    <property type="protein sequence ID" value="QXJ26475.1"/>
    <property type="molecule type" value="Genomic_DNA"/>
</dbReference>
<dbReference type="Gene3D" id="3.30.565.10">
    <property type="entry name" value="Histidine kinase-like ATPase, C-terminal domain"/>
    <property type="match status" value="1"/>
</dbReference>
<organism evidence="4 5">
    <name type="scientific">Actinomadura graeca</name>
    <dbReference type="NCBI Taxonomy" id="2750812"/>
    <lineage>
        <taxon>Bacteria</taxon>
        <taxon>Bacillati</taxon>
        <taxon>Actinomycetota</taxon>
        <taxon>Actinomycetes</taxon>
        <taxon>Streptosporangiales</taxon>
        <taxon>Thermomonosporaceae</taxon>
        <taxon>Actinomadura</taxon>
    </lineage>
</organism>
<feature type="domain" description="MEDS" evidence="3">
    <location>
        <begin position="4"/>
        <end position="149"/>
    </location>
</feature>
<feature type="domain" description="Histidine kinase/HSP90-like ATPase" evidence="2">
    <location>
        <begin position="195"/>
        <end position="303"/>
    </location>
</feature>
<dbReference type="PANTHER" id="PTHR35526:SF3">
    <property type="entry name" value="ANTI-SIGMA-F FACTOR RSBW"/>
    <property type="match status" value="1"/>
</dbReference>
<dbReference type="InterPro" id="IPR050267">
    <property type="entry name" value="Anti-sigma-factor_SerPK"/>
</dbReference>
<dbReference type="Pfam" id="PF13581">
    <property type="entry name" value="HATPase_c_2"/>
    <property type="match status" value="1"/>
</dbReference>
<evidence type="ECO:0000313" key="5">
    <source>
        <dbReference type="Proteomes" id="UP001049518"/>
    </source>
</evidence>
<keyword evidence="1" id="KW-0723">Serine/threonine-protein kinase</keyword>
<dbReference type="GO" id="GO:0016301">
    <property type="term" value="F:kinase activity"/>
    <property type="evidence" value="ECO:0007669"/>
    <property type="project" value="UniProtKB-KW"/>
</dbReference>
<keyword evidence="5" id="KW-1185">Reference proteome</keyword>
<dbReference type="InterPro" id="IPR003594">
    <property type="entry name" value="HATPase_dom"/>
</dbReference>
<evidence type="ECO:0000313" key="4">
    <source>
        <dbReference type="EMBL" id="QXJ26475.1"/>
    </source>
</evidence>
<dbReference type="NCBIfam" id="NF041045">
    <property type="entry name" value="RsbA_anti_sig"/>
    <property type="match status" value="1"/>
</dbReference>